<evidence type="ECO:0000313" key="5">
    <source>
        <dbReference type="Proteomes" id="UP001501676"/>
    </source>
</evidence>
<reference evidence="5" key="1">
    <citation type="journal article" date="2019" name="Int. J. Syst. Evol. Microbiol.">
        <title>The Global Catalogue of Microorganisms (GCM) 10K type strain sequencing project: providing services to taxonomists for standard genome sequencing and annotation.</title>
        <authorList>
            <consortium name="The Broad Institute Genomics Platform"/>
            <consortium name="The Broad Institute Genome Sequencing Center for Infectious Disease"/>
            <person name="Wu L."/>
            <person name="Ma J."/>
        </authorList>
    </citation>
    <scope>NUCLEOTIDE SEQUENCE [LARGE SCALE GENOMIC DNA]</scope>
    <source>
        <strain evidence="5">JCM 9458</strain>
    </source>
</reference>
<name>A0ABP6TCW4_9ACTN</name>
<dbReference type="EMBL" id="BAAAYN010000093">
    <property type="protein sequence ID" value="GAA3398611.1"/>
    <property type="molecule type" value="Genomic_DNA"/>
</dbReference>
<evidence type="ECO:0000259" key="3">
    <source>
        <dbReference type="Pfam" id="PF04389"/>
    </source>
</evidence>
<feature type="chain" id="PRO_5045904913" evidence="1">
    <location>
        <begin position="42"/>
        <end position="560"/>
    </location>
</feature>
<accession>A0ABP6TCW4</accession>
<dbReference type="PANTHER" id="PTHR12147:SF26">
    <property type="entry name" value="PEPTIDASE M28 DOMAIN-CONTAINING PROTEIN"/>
    <property type="match status" value="1"/>
</dbReference>
<dbReference type="Pfam" id="PF02225">
    <property type="entry name" value="PA"/>
    <property type="match status" value="1"/>
</dbReference>
<dbReference type="Pfam" id="PF04389">
    <property type="entry name" value="Peptidase_M28"/>
    <property type="match status" value="1"/>
</dbReference>
<sequence>MLHRRSLSDSAPSTRPRAGRVAVALAAAAALGLAATGPAAADPPTPAQAGAAASKKLTSAVTVAGVLGHLRQFQRIADANGDTRASGTPGYDRSADYVARKLQRAGYRVTRQSFQFPFFEELNPSKFARVSPTPTTYVNGTDFYTLSFSGDGVAQGTVTPVDINLTPPRASTSGCEAADFANFPRGNIALVQRGTCDFAVKVNNAATAGAIGVVVFNQGNGTEAENPDRYGAFQGNLGGPVPIPAISTSYALGADLAGTANTVVRIETDTLSETRTTQNVLAETPGGRADNVVMAGAHLDSVPEGPGINDNGTGSAGLLEVALRYAPLAKGAKPTNKVRFAWWGAEESGLLGSEHYVASLTPTQVADIGLYLNFDMIGSPNYTLGVYDGDNSTGTGTPPPGSGALETIFRNYLTSRGQQPVDSEFSGRSDYGPFIAEGIGIPAGGLFTGAEGIKTAEEAARFGGVPDVAYDPCYHQACDSFNPVGDGADAATYQRLKAAYGKKLVGNVNVFALDLNSDAIADAVARLAFDTSGVSAPGDTPAAASAGAPSGGLDGHLLTA</sequence>
<protein>
    <submittedName>
        <fullName evidence="4">Aminopeptidase PaaP</fullName>
    </submittedName>
</protein>
<dbReference type="InterPro" id="IPR003137">
    <property type="entry name" value="PA_domain"/>
</dbReference>
<feature type="domain" description="PA" evidence="2">
    <location>
        <begin position="168"/>
        <end position="256"/>
    </location>
</feature>
<dbReference type="InterPro" id="IPR046450">
    <property type="entry name" value="PA_dom_sf"/>
</dbReference>
<evidence type="ECO:0000313" key="4">
    <source>
        <dbReference type="EMBL" id="GAA3398611.1"/>
    </source>
</evidence>
<keyword evidence="4" id="KW-0031">Aminopeptidase</keyword>
<keyword evidence="5" id="KW-1185">Reference proteome</keyword>
<evidence type="ECO:0000259" key="2">
    <source>
        <dbReference type="Pfam" id="PF02225"/>
    </source>
</evidence>
<dbReference type="Gene3D" id="3.50.30.30">
    <property type="match status" value="1"/>
</dbReference>
<feature type="signal peptide" evidence="1">
    <location>
        <begin position="1"/>
        <end position="41"/>
    </location>
</feature>
<proteinExistence type="predicted"/>
<keyword evidence="1" id="KW-0732">Signal</keyword>
<dbReference type="SUPFAM" id="SSF52025">
    <property type="entry name" value="PA domain"/>
    <property type="match status" value="1"/>
</dbReference>
<feature type="domain" description="Peptidase M28" evidence="3">
    <location>
        <begin position="279"/>
        <end position="484"/>
    </location>
</feature>
<evidence type="ECO:0000256" key="1">
    <source>
        <dbReference type="SAM" id="SignalP"/>
    </source>
</evidence>
<dbReference type="PANTHER" id="PTHR12147">
    <property type="entry name" value="METALLOPEPTIDASE M28 FAMILY MEMBER"/>
    <property type="match status" value="1"/>
</dbReference>
<keyword evidence="4" id="KW-0378">Hydrolase</keyword>
<dbReference type="SUPFAM" id="SSF53187">
    <property type="entry name" value="Zn-dependent exopeptidases"/>
    <property type="match status" value="1"/>
</dbReference>
<gene>
    <name evidence="4" type="primary">paaP_1</name>
    <name evidence="4" type="ORF">GCM10020369_82450</name>
</gene>
<dbReference type="Proteomes" id="UP001501676">
    <property type="component" value="Unassembled WGS sequence"/>
</dbReference>
<organism evidence="4 5">
    <name type="scientific">Cryptosporangium minutisporangium</name>
    <dbReference type="NCBI Taxonomy" id="113569"/>
    <lineage>
        <taxon>Bacteria</taxon>
        <taxon>Bacillati</taxon>
        <taxon>Actinomycetota</taxon>
        <taxon>Actinomycetes</taxon>
        <taxon>Cryptosporangiales</taxon>
        <taxon>Cryptosporangiaceae</taxon>
        <taxon>Cryptosporangium</taxon>
    </lineage>
</organism>
<dbReference type="Gene3D" id="3.40.630.10">
    <property type="entry name" value="Zn peptidases"/>
    <property type="match status" value="2"/>
</dbReference>
<dbReference type="InterPro" id="IPR045175">
    <property type="entry name" value="M28_fam"/>
</dbReference>
<dbReference type="GO" id="GO:0004177">
    <property type="term" value="F:aminopeptidase activity"/>
    <property type="evidence" value="ECO:0007669"/>
    <property type="project" value="UniProtKB-KW"/>
</dbReference>
<keyword evidence="4" id="KW-0645">Protease</keyword>
<dbReference type="InterPro" id="IPR007484">
    <property type="entry name" value="Peptidase_M28"/>
</dbReference>
<comment type="caution">
    <text evidence="4">The sequence shown here is derived from an EMBL/GenBank/DDBJ whole genome shotgun (WGS) entry which is preliminary data.</text>
</comment>